<accession>A0AAV1ZY79</accession>
<dbReference type="EMBL" id="CAXIEN010000096">
    <property type="protein sequence ID" value="CAL1276823.1"/>
    <property type="molecule type" value="Genomic_DNA"/>
</dbReference>
<reference evidence="2 3" key="1">
    <citation type="submission" date="2024-04" db="EMBL/GenBank/DDBJ databases">
        <authorList>
            <person name="Rising A."/>
            <person name="Reimegard J."/>
            <person name="Sonavane S."/>
            <person name="Akerstrom W."/>
            <person name="Nylinder S."/>
            <person name="Hedman E."/>
            <person name="Kallberg Y."/>
        </authorList>
    </citation>
    <scope>NUCLEOTIDE SEQUENCE [LARGE SCALE GENOMIC DNA]</scope>
</reference>
<proteinExistence type="predicted"/>
<gene>
    <name evidence="2" type="ORF">LARSCL_LOCUS8860</name>
</gene>
<name>A0AAV1ZY79_9ARAC</name>
<sequence length="89" mass="9869">MNAQILSYMRLTRKTTPGPRRGNASSCDQLSSPATRRGGKVGSPSFFYVLFLHGQSFSEIITTCGRGQTVVKDLQTNWQLKESLLADIF</sequence>
<organism evidence="2 3">
    <name type="scientific">Larinioides sclopetarius</name>
    <dbReference type="NCBI Taxonomy" id="280406"/>
    <lineage>
        <taxon>Eukaryota</taxon>
        <taxon>Metazoa</taxon>
        <taxon>Ecdysozoa</taxon>
        <taxon>Arthropoda</taxon>
        <taxon>Chelicerata</taxon>
        <taxon>Arachnida</taxon>
        <taxon>Araneae</taxon>
        <taxon>Araneomorphae</taxon>
        <taxon>Entelegynae</taxon>
        <taxon>Araneoidea</taxon>
        <taxon>Araneidae</taxon>
        <taxon>Larinioides</taxon>
    </lineage>
</organism>
<protein>
    <submittedName>
        <fullName evidence="2">Uncharacterized protein</fullName>
    </submittedName>
</protein>
<comment type="caution">
    <text evidence="2">The sequence shown here is derived from an EMBL/GenBank/DDBJ whole genome shotgun (WGS) entry which is preliminary data.</text>
</comment>
<dbReference type="AlphaFoldDB" id="A0AAV1ZY79"/>
<keyword evidence="3" id="KW-1185">Reference proteome</keyword>
<feature type="compositionally biased region" description="Polar residues" evidence="1">
    <location>
        <begin position="23"/>
        <end position="34"/>
    </location>
</feature>
<evidence type="ECO:0000313" key="2">
    <source>
        <dbReference type="EMBL" id="CAL1276823.1"/>
    </source>
</evidence>
<feature type="region of interest" description="Disordered" evidence="1">
    <location>
        <begin position="12"/>
        <end position="39"/>
    </location>
</feature>
<evidence type="ECO:0000256" key="1">
    <source>
        <dbReference type="SAM" id="MobiDB-lite"/>
    </source>
</evidence>
<evidence type="ECO:0000313" key="3">
    <source>
        <dbReference type="Proteomes" id="UP001497382"/>
    </source>
</evidence>
<dbReference type="Proteomes" id="UP001497382">
    <property type="component" value="Unassembled WGS sequence"/>
</dbReference>